<evidence type="ECO:0000256" key="3">
    <source>
        <dbReference type="ARBA" id="ARBA00023125"/>
    </source>
</evidence>
<dbReference type="PANTHER" id="PTHR45855">
    <property type="entry name" value="TRANSCRIPTION FACTOR PIF1-RELATED"/>
    <property type="match status" value="1"/>
</dbReference>
<dbReference type="AlphaFoldDB" id="A0AAV6JKK8"/>
<dbReference type="InterPro" id="IPR036638">
    <property type="entry name" value="HLH_DNA-bd_sf"/>
</dbReference>
<evidence type="ECO:0000313" key="8">
    <source>
        <dbReference type="EMBL" id="KAG5540204.1"/>
    </source>
</evidence>
<keyword evidence="9" id="KW-1185">Reference proteome</keyword>
<dbReference type="EMBL" id="JACTNZ010000007">
    <property type="protein sequence ID" value="KAG5540204.1"/>
    <property type="molecule type" value="Genomic_DNA"/>
</dbReference>
<feature type="compositionally biased region" description="Basic residues" evidence="6">
    <location>
        <begin position="10"/>
        <end position="22"/>
    </location>
</feature>
<dbReference type="PROSITE" id="PS50888">
    <property type="entry name" value="BHLH"/>
    <property type="match status" value="1"/>
</dbReference>
<keyword evidence="5" id="KW-0539">Nucleus</keyword>
<keyword evidence="3" id="KW-0238">DNA-binding</keyword>
<evidence type="ECO:0000259" key="7">
    <source>
        <dbReference type="PROSITE" id="PS50888"/>
    </source>
</evidence>
<accession>A0AAV6JKK8</accession>
<comment type="caution">
    <text evidence="8">The sequence shown here is derived from an EMBL/GenBank/DDBJ whole genome shotgun (WGS) entry which is preliminary data.</text>
</comment>
<dbReference type="GO" id="GO:0046983">
    <property type="term" value="F:protein dimerization activity"/>
    <property type="evidence" value="ECO:0007669"/>
    <property type="project" value="InterPro"/>
</dbReference>
<reference evidence="8" key="1">
    <citation type="submission" date="2020-08" db="EMBL/GenBank/DDBJ databases">
        <title>Plant Genome Project.</title>
        <authorList>
            <person name="Zhang R.-G."/>
        </authorList>
    </citation>
    <scope>NUCLEOTIDE SEQUENCE</scope>
    <source>
        <strain evidence="8">WSP0</strain>
        <tissue evidence="8">Leaf</tissue>
    </source>
</reference>
<feature type="domain" description="BHLH" evidence="7">
    <location>
        <begin position="62"/>
        <end position="111"/>
    </location>
</feature>
<evidence type="ECO:0000256" key="1">
    <source>
        <dbReference type="ARBA" id="ARBA00004123"/>
    </source>
</evidence>
<name>A0AAV6JKK8_9ERIC</name>
<dbReference type="InterPro" id="IPR011598">
    <property type="entry name" value="bHLH_dom"/>
</dbReference>
<dbReference type="SMART" id="SM00353">
    <property type="entry name" value="HLH"/>
    <property type="match status" value="1"/>
</dbReference>
<dbReference type="SUPFAM" id="SSF47459">
    <property type="entry name" value="HLH, helix-loop-helix DNA-binding domain"/>
    <property type="match status" value="1"/>
</dbReference>
<proteinExistence type="predicted"/>
<evidence type="ECO:0000256" key="6">
    <source>
        <dbReference type="SAM" id="MobiDB-lite"/>
    </source>
</evidence>
<dbReference type="GO" id="GO:0003677">
    <property type="term" value="F:DNA binding"/>
    <property type="evidence" value="ECO:0007669"/>
    <property type="project" value="UniProtKB-KW"/>
</dbReference>
<feature type="region of interest" description="Disordered" evidence="6">
    <location>
        <begin position="1"/>
        <end position="22"/>
    </location>
</feature>
<dbReference type="Pfam" id="PF00010">
    <property type="entry name" value="HLH"/>
    <property type="match status" value="1"/>
</dbReference>
<evidence type="ECO:0000313" key="9">
    <source>
        <dbReference type="Proteomes" id="UP000823749"/>
    </source>
</evidence>
<dbReference type="Proteomes" id="UP000823749">
    <property type="component" value="Chromosome 7"/>
</dbReference>
<dbReference type="PANTHER" id="PTHR45855:SF6">
    <property type="entry name" value="TRANSCRIPTION FACTOR ALC"/>
    <property type="match status" value="1"/>
</dbReference>
<sequence>MVNPEETCPRLRRHRKHPRPRRRLALAPTGFRLVPDALAGSTGLRRVEALVEEVPTKQVPSRSSLKRGRAAEGGGAGSMKKMKALQNLIPNSNKTDKASMLDDAIEYLKQLQLQVHVC</sequence>
<organism evidence="8 9">
    <name type="scientific">Rhododendron griersonianum</name>
    <dbReference type="NCBI Taxonomy" id="479676"/>
    <lineage>
        <taxon>Eukaryota</taxon>
        <taxon>Viridiplantae</taxon>
        <taxon>Streptophyta</taxon>
        <taxon>Embryophyta</taxon>
        <taxon>Tracheophyta</taxon>
        <taxon>Spermatophyta</taxon>
        <taxon>Magnoliopsida</taxon>
        <taxon>eudicotyledons</taxon>
        <taxon>Gunneridae</taxon>
        <taxon>Pentapetalae</taxon>
        <taxon>asterids</taxon>
        <taxon>Ericales</taxon>
        <taxon>Ericaceae</taxon>
        <taxon>Ericoideae</taxon>
        <taxon>Rhodoreae</taxon>
        <taxon>Rhododendron</taxon>
    </lineage>
</organism>
<keyword evidence="2" id="KW-0805">Transcription regulation</keyword>
<comment type="subcellular location">
    <subcellularLocation>
        <location evidence="1">Nucleus</location>
    </subcellularLocation>
</comment>
<evidence type="ECO:0000256" key="2">
    <source>
        <dbReference type="ARBA" id="ARBA00023015"/>
    </source>
</evidence>
<feature type="region of interest" description="Disordered" evidence="6">
    <location>
        <begin position="58"/>
        <end position="79"/>
    </location>
</feature>
<dbReference type="InterPro" id="IPR031066">
    <property type="entry name" value="bHLH_ALC-like_plant"/>
</dbReference>
<evidence type="ECO:0000256" key="5">
    <source>
        <dbReference type="ARBA" id="ARBA00023242"/>
    </source>
</evidence>
<gene>
    <name evidence="8" type="ORF">RHGRI_020435</name>
</gene>
<keyword evidence="4" id="KW-0804">Transcription</keyword>
<protein>
    <recommendedName>
        <fullName evidence="7">BHLH domain-containing protein</fullName>
    </recommendedName>
</protein>
<dbReference type="Gene3D" id="4.10.280.10">
    <property type="entry name" value="Helix-loop-helix DNA-binding domain"/>
    <property type="match status" value="1"/>
</dbReference>
<dbReference type="GO" id="GO:0005634">
    <property type="term" value="C:nucleus"/>
    <property type="evidence" value="ECO:0007669"/>
    <property type="project" value="UniProtKB-SubCell"/>
</dbReference>
<evidence type="ECO:0000256" key="4">
    <source>
        <dbReference type="ARBA" id="ARBA00023163"/>
    </source>
</evidence>